<reference evidence="8 9" key="1">
    <citation type="submission" date="2020-03" db="EMBL/GenBank/DDBJ databases">
        <title>Draft Genome Sequence of Cudoniella acicularis.</title>
        <authorList>
            <person name="Buettner E."/>
            <person name="Kellner H."/>
        </authorList>
    </citation>
    <scope>NUCLEOTIDE SEQUENCE [LARGE SCALE GENOMIC DNA]</scope>
    <source>
        <strain evidence="8 9">DSM 108380</strain>
    </source>
</reference>
<comment type="caution">
    <text evidence="8">The sequence shown here is derived from an EMBL/GenBank/DDBJ whole genome shotgun (WGS) entry which is preliminary data.</text>
</comment>
<dbReference type="InterPro" id="IPR051872">
    <property type="entry name" value="Cytochrome_b5/Flavoprotein_Rdt"/>
</dbReference>
<evidence type="ECO:0000256" key="4">
    <source>
        <dbReference type="RuleBase" id="RU362121"/>
    </source>
</evidence>
<accession>A0A8H4QUJ1</accession>
<evidence type="ECO:0000256" key="3">
    <source>
        <dbReference type="ARBA" id="ARBA00023004"/>
    </source>
</evidence>
<protein>
    <recommendedName>
        <fullName evidence="7">Cytochrome b5 heme-binding domain-containing protein</fullName>
    </recommendedName>
</protein>
<proteinExistence type="inferred from homology"/>
<dbReference type="GO" id="GO:0046872">
    <property type="term" value="F:metal ion binding"/>
    <property type="evidence" value="ECO:0007669"/>
    <property type="project" value="UniProtKB-UniRule"/>
</dbReference>
<feature type="compositionally biased region" description="Basic and acidic residues" evidence="5">
    <location>
        <begin position="85"/>
        <end position="94"/>
    </location>
</feature>
<dbReference type="SUPFAM" id="SSF55856">
    <property type="entry name" value="Cytochrome b5-like heme/steroid binding domain"/>
    <property type="match status" value="1"/>
</dbReference>
<feature type="chain" id="PRO_5034866998" description="Cytochrome b5 heme-binding domain-containing protein" evidence="6">
    <location>
        <begin position="27"/>
        <end position="354"/>
    </location>
</feature>
<dbReference type="SMART" id="SM01117">
    <property type="entry name" value="Cyt-b5"/>
    <property type="match status" value="1"/>
</dbReference>
<evidence type="ECO:0000256" key="6">
    <source>
        <dbReference type="SAM" id="SignalP"/>
    </source>
</evidence>
<feature type="domain" description="Cytochrome b5 heme-binding" evidence="7">
    <location>
        <begin position="269"/>
        <end position="339"/>
    </location>
</feature>
<feature type="region of interest" description="Disordered" evidence="5">
    <location>
        <begin position="41"/>
        <end position="233"/>
    </location>
</feature>
<name>A0A8H4QUJ1_9HELO</name>
<evidence type="ECO:0000256" key="5">
    <source>
        <dbReference type="SAM" id="MobiDB-lite"/>
    </source>
</evidence>
<dbReference type="PROSITE" id="PS00191">
    <property type="entry name" value="CYTOCHROME_B5_1"/>
    <property type="match status" value="1"/>
</dbReference>
<dbReference type="Pfam" id="PF00173">
    <property type="entry name" value="Cyt-b5"/>
    <property type="match status" value="1"/>
</dbReference>
<feature type="compositionally biased region" description="Low complexity" evidence="5">
    <location>
        <begin position="203"/>
        <end position="213"/>
    </location>
</feature>
<dbReference type="PANTHER" id="PTHR46237:SF1">
    <property type="entry name" value="CYTOCHROME B5 REDUCTASE 4"/>
    <property type="match status" value="1"/>
</dbReference>
<dbReference type="EMBL" id="JAAMPI010002180">
    <property type="protein sequence ID" value="KAF4617091.1"/>
    <property type="molecule type" value="Genomic_DNA"/>
</dbReference>
<dbReference type="AlphaFoldDB" id="A0A8H4QUJ1"/>
<organism evidence="8 9">
    <name type="scientific">Cudoniella acicularis</name>
    <dbReference type="NCBI Taxonomy" id="354080"/>
    <lineage>
        <taxon>Eukaryota</taxon>
        <taxon>Fungi</taxon>
        <taxon>Dikarya</taxon>
        <taxon>Ascomycota</taxon>
        <taxon>Pezizomycotina</taxon>
        <taxon>Leotiomycetes</taxon>
        <taxon>Helotiales</taxon>
        <taxon>Tricladiaceae</taxon>
        <taxon>Cudoniella</taxon>
    </lineage>
</organism>
<feature type="compositionally biased region" description="Pro residues" evidence="5">
    <location>
        <begin position="214"/>
        <end position="224"/>
    </location>
</feature>
<evidence type="ECO:0000259" key="7">
    <source>
        <dbReference type="PROSITE" id="PS50255"/>
    </source>
</evidence>
<dbReference type="InterPro" id="IPR001199">
    <property type="entry name" value="Cyt_B5-like_heme/steroid-bd"/>
</dbReference>
<gene>
    <name evidence="8" type="ORF">G7Y89_g15058</name>
</gene>
<keyword evidence="2 4" id="KW-0479">Metal-binding</keyword>
<keyword evidence="6" id="KW-0732">Signal</keyword>
<evidence type="ECO:0000256" key="2">
    <source>
        <dbReference type="ARBA" id="ARBA00022723"/>
    </source>
</evidence>
<dbReference type="InterPro" id="IPR018506">
    <property type="entry name" value="Cyt_B5_heme-BS"/>
</dbReference>
<dbReference type="OrthoDB" id="432299at2759"/>
<evidence type="ECO:0000313" key="8">
    <source>
        <dbReference type="EMBL" id="KAF4617091.1"/>
    </source>
</evidence>
<feature type="compositionally biased region" description="Low complexity" evidence="5">
    <location>
        <begin position="104"/>
        <end position="128"/>
    </location>
</feature>
<keyword evidence="9" id="KW-1185">Reference proteome</keyword>
<feature type="signal peptide" evidence="6">
    <location>
        <begin position="1"/>
        <end position="26"/>
    </location>
</feature>
<dbReference type="InterPro" id="IPR036400">
    <property type="entry name" value="Cyt_B5-like_heme/steroid_sf"/>
</dbReference>
<comment type="similarity">
    <text evidence="4">Belongs to the cytochrome b5 family.</text>
</comment>
<dbReference type="Proteomes" id="UP000566819">
    <property type="component" value="Unassembled WGS sequence"/>
</dbReference>
<keyword evidence="3 4" id="KW-0408">Iron</keyword>
<dbReference type="PANTHER" id="PTHR46237">
    <property type="entry name" value="CYTOCHROME B5 REDUCTASE 4 FAMILY MEMBER"/>
    <property type="match status" value="1"/>
</dbReference>
<feature type="compositionally biased region" description="Pro residues" evidence="5">
    <location>
        <begin position="192"/>
        <end position="202"/>
    </location>
</feature>
<feature type="compositionally biased region" description="Basic and acidic residues" evidence="5">
    <location>
        <begin position="64"/>
        <end position="73"/>
    </location>
</feature>
<feature type="compositionally biased region" description="Basic and acidic residues" evidence="5">
    <location>
        <begin position="41"/>
        <end position="53"/>
    </location>
</feature>
<dbReference type="FunFam" id="3.10.120.10:FF:000001">
    <property type="entry name" value="Cytochrome b5 reductase 4"/>
    <property type="match status" value="1"/>
</dbReference>
<dbReference type="PROSITE" id="PS50255">
    <property type="entry name" value="CYTOCHROME_B5_2"/>
    <property type="match status" value="1"/>
</dbReference>
<evidence type="ECO:0000256" key="1">
    <source>
        <dbReference type="ARBA" id="ARBA00022617"/>
    </source>
</evidence>
<feature type="compositionally biased region" description="Polar residues" evidence="5">
    <location>
        <begin position="171"/>
        <end position="191"/>
    </location>
</feature>
<sequence>MTLLGLSILIASVSFLCYRHPPSTWALLTWLRRPSLKLEPAEQKKVDAPKEMTKAPASIPTITSHEDMPEIKGEGIPTITTMDTPTKDEIDRKAMPPPPPPLLKKPSSSKPQPSSPTTPRATATSIPSFALAESDSDLMPPPSFPALNSAQRASGGTGAPPRLAAFPTPQPSLTQSRPQTTSRNSTLMTPPSRTPNPLPNRGPPSSNLAATSLAPPPTHSTPPSKPRKKVLLTPGHSPLDWASLCNSPTANLRGLPPNTPYLRVPPSLLKTMTGRKGKDAWTVLGGRVYNITPYLPYHPGGEPELLRCAGRDGSRLFGEVHPWVNFEGMLEGCLVGIAVEEGELPGKGEMEEMD</sequence>
<dbReference type="GO" id="GO:0020037">
    <property type="term" value="F:heme binding"/>
    <property type="evidence" value="ECO:0007669"/>
    <property type="project" value="UniProtKB-UniRule"/>
</dbReference>
<dbReference type="GO" id="GO:0004128">
    <property type="term" value="F:cytochrome-b5 reductase activity, acting on NAD(P)H"/>
    <property type="evidence" value="ECO:0007669"/>
    <property type="project" value="TreeGrafter"/>
</dbReference>
<dbReference type="GO" id="GO:0005737">
    <property type="term" value="C:cytoplasm"/>
    <property type="evidence" value="ECO:0007669"/>
    <property type="project" value="TreeGrafter"/>
</dbReference>
<evidence type="ECO:0000313" key="9">
    <source>
        <dbReference type="Proteomes" id="UP000566819"/>
    </source>
</evidence>
<keyword evidence="1 4" id="KW-0349">Heme</keyword>
<dbReference type="Gene3D" id="3.10.120.10">
    <property type="entry name" value="Cytochrome b5-like heme/steroid binding domain"/>
    <property type="match status" value="1"/>
</dbReference>